<protein>
    <recommendedName>
        <fullName evidence="3">ATP-grasp target RiPP</fullName>
    </recommendedName>
</protein>
<evidence type="ECO:0008006" key="3">
    <source>
        <dbReference type="Google" id="ProtNLM"/>
    </source>
</evidence>
<name>A0ABV6VAL3_9ACTN</name>
<gene>
    <name evidence="1" type="ORF">ACEZDG_16010</name>
</gene>
<dbReference type="Proteomes" id="UP001592582">
    <property type="component" value="Unassembled WGS sequence"/>
</dbReference>
<accession>A0ABV6VAL3</accession>
<dbReference type="EMBL" id="JBHEZX010000006">
    <property type="protein sequence ID" value="MFC1410770.1"/>
    <property type="molecule type" value="Genomic_DNA"/>
</dbReference>
<evidence type="ECO:0000313" key="2">
    <source>
        <dbReference type="Proteomes" id="UP001592582"/>
    </source>
</evidence>
<sequence length="72" mass="7717">MTGHHISHASPQQGRDLVYDPRAGQSALPIQIHYADGTKAESLLILTPDQVELFHLQADRAIAQRTATGGGS</sequence>
<keyword evidence="2" id="KW-1185">Reference proteome</keyword>
<evidence type="ECO:0000313" key="1">
    <source>
        <dbReference type="EMBL" id="MFC1410770.1"/>
    </source>
</evidence>
<dbReference type="RefSeq" id="WP_380509095.1">
    <property type="nucleotide sequence ID" value="NZ_JBHEZX010000006.1"/>
</dbReference>
<proteinExistence type="predicted"/>
<comment type="caution">
    <text evidence="1">The sequence shown here is derived from an EMBL/GenBank/DDBJ whole genome shotgun (WGS) entry which is preliminary data.</text>
</comment>
<organism evidence="1 2">
    <name type="scientific">Streptacidiphilus alkalitolerans</name>
    <dbReference type="NCBI Taxonomy" id="3342712"/>
    <lineage>
        <taxon>Bacteria</taxon>
        <taxon>Bacillati</taxon>
        <taxon>Actinomycetota</taxon>
        <taxon>Actinomycetes</taxon>
        <taxon>Kitasatosporales</taxon>
        <taxon>Streptomycetaceae</taxon>
        <taxon>Streptacidiphilus</taxon>
    </lineage>
</organism>
<reference evidence="1 2" key="1">
    <citation type="submission" date="2024-09" db="EMBL/GenBank/DDBJ databases">
        <authorList>
            <person name="Lee S.D."/>
        </authorList>
    </citation>
    <scope>NUCLEOTIDE SEQUENCE [LARGE SCALE GENOMIC DNA]</scope>
    <source>
        <strain evidence="1 2">N1-1</strain>
    </source>
</reference>